<keyword evidence="9 11" id="KW-0472">Membrane</keyword>
<dbReference type="Pfam" id="PF07885">
    <property type="entry name" value="Ion_trans_2"/>
    <property type="match status" value="1"/>
</dbReference>
<keyword evidence="8" id="KW-0406">Ion transport</keyword>
<evidence type="ECO:0000256" key="11">
    <source>
        <dbReference type="SAM" id="Phobius"/>
    </source>
</evidence>
<feature type="transmembrane region" description="Helical" evidence="11">
    <location>
        <begin position="55"/>
        <end position="75"/>
    </location>
</feature>
<feature type="transmembrane region" description="Helical" evidence="11">
    <location>
        <begin position="122"/>
        <end position="144"/>
    </location>
</feature>
<dbReference type="GO" id="GO:0034220">
    <property type="term" value="P:monoatomic ion transmembrane transport"/>
    <property type="evidence" value="ECO:0007669"/>
    <property type="project" value="UniProtKB-KW"/>
</dbReference>
<evidence type="ECO:0000256" key="3">
    <source>
        <dbReference type="ARBA" id="ARBA00022538"/>
    </source>
</evidence>
<dbReference type="InterPro" id="IPR013099">
    <property type="entry name" value="K_chnl_dom"/>
</dbReference>
<feature type="domain" description="Inward rectifier potassium channel C-terminal" evidence="13">
    <location>
        <begin position="164"/>
        <end position="309"/>
    </location>
</feature>
<dbReference type="Proteomes" id="UP001354989">
    <property type="component" value="Chromosome"/>
</dbReference>
<dbReference type="InterPro" id="IPR013518">
    <property type="entry name" value="K_chnl_inward-rec_Kir_cyto"/>
</dbReference>
<dbReference type="EMBL" id="AP025292">
    <property type="protein sequence ID" value="BDC98767.1"/>
    <property type="molecule type" value="Genomic_DNA"/>
</dbReference>
<dbReference type="RefSeq" id="WP_338397862.1">
    <property type="nucleotide sequence ID" value="NZ_AP025292.1"/>
</dbReference>
<feature type="transmembrane region" description="Helical" evidence="11">
    <location>
        <begin position="96"/>
        <end position="116"/>
    </location>
</feature>
<keyword evidence="3" id="KW-0633">Potassium transport</keyword>
<dbReference type="InterPro" id="IPR016449">
    <property type="entry name" value="K_chnl_inward-rec_Kir"/>
</dbReference>
<proteinExistence type="predicted"/>
<keyword evidence="5" id="KW-0851">Voltage-gated channel</keyword>
<evidence type="ECO:0000313" key="14">
    <source>
        <dbReference type="EMBL" id="BDC98767.1"/>
    </source>
</evidence>
<evidence type="ECO:0000259" key="12">
    <source>
        <dbReference type="Pfam" id="PF07885"/>
    </source>
</evidence>
<evidence type="ECO:0000256" key="2">
    <source>
        <dbReference type="ARBA" id="ARBA00022448"/>
    </source>
</evidence>
<evidence type="ECO:0000256" key="10">
    <source>
        <dbReference type="ARBA" id="ARBA00023303"/>
    </source>
</evidence>
<dbReference type="InterPro" id="IPR014756">
    <property type="entry name" value="Ig_E-set"/>
</dbReference>
<dbReference type="SUPFAM" id="SSF81296">
    <property type="entry name" value="E set domains"/>
    <property type="match status" value="1"/>
</dbReference>
<evidence type="ECO:0000256" key="6">
    <source>
        <dbReference type="ARBA" id="ARBA00022958"/>
    </source>
</evidence>
<accession>A0ABN6LAV2</accession>
<sequence>MALKRNKLEKDLGLSLESKQTGRVVRQDGEFNVRYHGDRELNHYQNLVSVSWLKFFVFCTSMLVGINLMFATIFYTIGVEHFSGIHTLVPAEQYYYFLYFSFQTFSTVGYGGIAPVGHLANIFATLDSLVGILFVAITTALFFARFSRPQASFRISKKVLLSPYKNNSKALMFRVVNNRRHAMSEVSIRIASRFEKKTPQGTYQSVFAELKLERSEIMFFPYNWTIVHEIDEDSPFYHFSAQDWQRPFELLGIMKGFDDVYGQVVQQRISFTEENFEYGKKFTKMYSRAADGVMDVYMEDLDTFEDAQIPN</sequence>
<gene>
    <name evidence="14" type="primary">irk</name>
    <name evidence="14" type="ORF">PEPS_10480</name>
</gene>
<comment type="subcellular location">
    <subcellularLocation>
        <location evidence="1">Membrane</location>
        <topology evidence="1">Multi-pass membrane protein</topology>
    </subcellularLocation>
</comment>
<keyword evidence="7 11" id="KW-1133">Transmembrane helix</keyword>
<dbReference type="InterPro" id="IPR041647">
    <property type="entry name" value="IRK_C"/>
</dbReference>
<keyword evidence="6" id="KW-0630">Potassium</keyword>
<dbReference type="PANTHER" id="PTHR11767">
    <property type="entry name" value="INWARD RECTIFIER POTASSIUM CHANNEL"/>
    <property type="match status" value="1"/>
</dbReference>
<evidence type="ECO:0000259" key="13">
    <source>
        <dbReference type="Pfam" id="PF17655"/>
    </source>
</evidence>
<reference evidence="14 15" key="1">
    <citation type="submission" date="2021-12" db="EMBL/GenBank/DDBJ databases">
        <title>Genome sequencing of bacteria with rrn-lacking chromosome and rrn-plasmid.</title>
        <authorList>
            <person name="Anda M."/>
            <person name="Iwasaki W."/>
        </authorList>
    </citation>
    <scope>NUCLEOTIDE SEQUENCE [LARGE SCALE GENOMIC DNA]</scope>
    <source>
        <strain evidence="14 15">NBRC 101262</strain>
    </source>
</reference>
<keyword evidence="10 14" id="KW-0407">Ion channel</keyword>
<evidence type="ECO:0000256" key="4">
    <source>
        <dbReference type="ARBA" id="ARBA00022692"/>
    </source>
</evidence>
<evidence type="ECO:0000256" key="1">
    <source>
        <dbReference type="ARBA" id="ARBA00004141"/>
    </source>
</evidence>
<name>A0ABN6LAV2_9BACT</name>
<dbReference type="PANTHER" id="PTHR11767:SF102">
    <property type="entry name" value="INWARDLY RECTIFYING POTASSIUM CHANNEL 1, ISOFORM F"/>
    <property type="match status" value="1"/>
</dbReference>
<protein>
    <submittedName>
        <fullName evidence="14">Inward rectifier potassium channel Irk</fullName>
    </submittedName>
</protein>
<feature type="domain" description="Potassium channel" evidence="12">
    <location>
        <begin position="68"/>
        <end position="146"/>
    </location>
</feature>
<dbReference type="SUPFAM" id="SSF81324">
    <property type="entry name" value="Voltage-gated potassium channels"/>
    <property type="match status" value="1"/>
</dbReference>
<evidence type="ECO:0000313" key="15">
    <source>
        <dbReference type="Proteomes" id="UP001354989"/>
    </source>
</evidence>
<keyword evidence="15" id="KW-1185">Reference proteome</keyword>
<dbReference type="Pfam" id="PF17655">
    <property type="entry name" value="IRK_C"/>
    <property type="match status" value="1"/>
</dbReference>
<evidence type="ECO:0000256" key="5">
    <source>
        <dbReference type="ARBA" id="ARBA00022882"/>
    </source>
</evidence>
<keyword evidence="2" id="KW-0813">Transport</keyword>
<dbReference type="Gene3D" id="1.10.287.70">
    <property type="match status" value="1"/>
</dbReference>
<evidence type="ECO:0000256" key="8">
    <source>
        <dbReference type="ARBA" id="ARBA00023065"/>
    </source>
</evidence>
<evidence type="ECO:0000256" key="7">
    <source>
        <dbReference type="ARBA" id="ARBA00022989"/>
    </source>
</evidence>
<dbReference type="PRINTS" id="PR01320">
    <property type="entry name" value="KIRCHANNEL"/>
</dbReference>
<organism evidence="14 15">
    <name type="scientific">Persicobacter psychrovividus</name>
    <dbReference type="NCBI Taxonomy" id="387638"/>
    <lineage>
        <taxon>Bacteria</taxon>
        <taxon>Pseudomonadati</taxon>
        <taxon>Bacteroidota</taxon>
        <taxon>Cytophagia</taxon>
        <taxon>Cytophagales</taxon>
        <taxon>Persicobacteraceae</taxon>
        <taxon>Persicobacter</taxon>
    </lineage>
</organism>
<keyword evidence="4 11" id="KW-0812">Transmembrane</keyword>
<dbReference type="Gene3D" id="2.60.40.1400">
    <property type="entry name" value="G protein-activated inward rectifier potassium channel 1"/>
    <property type="match status" value="1"/>
</dbReference>
<evidence type="ECO:0000256" key="9">
    <source>
        <dbReference type="ARBA" id="ARBA00023136"/>
    </source>
</evidence>